<sequence>MTTKREIPVSSPTMTFDGNHGHTFISPHNDPMSTLQKVKAAGNVVIGRPTLKKVVDQATRLLRGQPSSHQRRKPKAKLLTMAEALSILILTTKDQGHPRFKVTDNGEIIPLEDGSSTRKSRQLSCGPPGKGEPSTPNEKGRYHPHSPESSGESLRKILFKGSETGQGKE</sequence>
<reference evidence="2" key="1">
    <citation type="submission" date="2022-04" db="EMBL/GenBank/DDBJ databases">
        <title>Carnegiea gigantea Genome sequencing and assembly v2.</title>
        <authorList>
            <person name="Copetti D."/>
            <person name="Sanderson M.J."/>
            <person name="Burquez A."/>
            <person name="Wojciechowski M.F."/>
        </authorList>
    </citation>
    <scope>NUCLEOTIDE SEQUENCE</scope>
    <source>
        <strain evidence="2">SGP5-SGP5p</strain>
        <tissue evidence="2">Aerial part</tissue>
    </source>
</reference>
<accession>A0A9Q1JT96</accession>
<proteinExistence type="predicted"/>
<feature type="region of interest" description="Disordered" evidence="1">
    <location>
        <begin position="92"/>
        <end position="169"/>
    </location>
</feature>
<protein>
    <submittedName>
        <fullName evidence="2">Uncharacterized protein</fullName>
    </submittedName>
</protein>
<evidence type="ECO:0000313" key="3">
    <source>
        <dbReference type="Proteomes" id="UP001153076"/>
    </source>
</evidence>
<name>A0A9Q1JT96_9CARY</name>
<comment type="caution">
    <text evidence="2">The sequence shown here is derived from an EMBL/GenBank/DDBJ whole genome shotgun (WGS) entry which is preliminary data.</text>
</comment>
<feature type="region of interest" description="Disordered" evidence="1">
    <location>
        <begin position="1"/>
        <end position="20"/>
    </location>
</feature>
<dbReference type="AlphaFoldDB" id="A0A9Q1JT96"/>
<organism evidence="2 3">
    <name type="scientific">Carnegiea gigantea</name>
    <dbReference type="NCBI Taxonomy" id="171969"/>
    <lineage>
        <taxon>Eukaryota</taxon>
        <taxon>Viridiplantae</taxon>
        <taxon>Streptophyta</taxon>
        <taxon>Embryophyta</taxon>
        <taxon>Tracheophyta</taxon>
        <taxon>Spermatophyta</taxon>
        <taxon>Magnoliopsida</taxon>
        <taxon>eudicotyledons</taxon>
        <taxon>Gunneridae</taxon>
        <taxon>Pentapetalae</taxon>
        <taxon>Caryophyllales</taxon>
        <taxon>Cactineae</taxon>
        <taxon>Cactaceae</taxon>
        <taxon>Cactoideae</taxon>
        <taxon>Echinocereeae</taxon>
        <taxon>Carnegiea</taxon>
    </lineage>
</organism>
<evidence type="ECO:0000313" key="2">
    <source>
        <dbReference type="EMBL" id="KAJ8430640.1"/>
    </source>
</evidence>
<dbReference type="EMBL" id="JAKOGI010000776">
    <property type="protein sequence ID" value="KAJ8430640.1"/>
    <property type="molecule type" value="Genomic_DNA"/>
</dbReference>
<feature type="compositionally biased region" description="Basic and acidic residues" evidence="1">
    <location>
        <begin position="94"/>
        <end position="104"/>
    </location>
</feature>
<evidence type="ECO:0000256" key="1">
    <source>
        <dbReference type="SAM" id="MobiDB-lite"/>
    </source>
</evidence>
<gene>
    <name evidence="2" type="ORF">Cgig2_032160</name>
</gene>
<keyword evidence="3" id="KW-1185">Reference proteome</keyword>
<dbReference type="Proteomes" id="UP001153076">
    <property type="component" value="Unassembled WGS sequence"/>
</dbReference>